<comment type="caution">
    <text evidence="2">The sequence shown here is derived from an EMBL/GenBank/DDBJ whole genome shotgun (WGS) entry which is preliminary data.</text>
</comment>
<accession>A0A3L7ABX7</accession>
<dbReference type="AlphaFoldDB" id="A0A3L7ABX7"/>
<organism evidence="2 3">
    <name type="scientific">Mycetocola tolaasinivorans</name>
    <dbReference type="NCBI Taxonomy" id="76635"/>
    <lineage>
        <taxon>Bacteria</taxon>
        <taxon>Bacillati</taxon>
        <taxon>Actinomycetota</taxon>
        <taxon>Actinomycetes</taxon>
        <taxon>Micrococcales</taxon>
        <taxon>Microbacteriaceae</taxon>
        <taxon>Mycetocola</taxon>
    </lineage>
</organism>
<dbReference type="EMBL" id="RCUX01000002">
    <property type="protein sequence ID" value="RLP77310.1"/>
    <property type="molecule type" value="Genomic_DNA"/>
</dbReference>
<evidence type="ECO:0000256" key="1">
    <source>
        <dbReference type="SAM" id="MobiDB-lite"/>
    </source>
</evidence>
<feature type="region of interest" description="Disordered" evidence="1">
    <location>
        <begin position="1"/>
        <end position="25"/>
    </location>
</feature>
<proteinExistence type="predicted"/>
<name>A0A3L7ABX7_9MICO</name>
<dbReference type="OrthoDB" id="223410at2"/>
<dbReference type="Proteomes" id="UP000272503">
    <property type="component" value="Unassembled WGS sequence"/>
</dbReference>
<protein>
    <submittedName>
        <fullName evidence="2">Uncharacterized protein</fullName>
    </submittedName>
</protein>
<keyword evidence="3" id="KW-1185">Reference proteome</keyword>
<evidence type="ECO:0000313" key="3">
    <source>
        <dbReference type="Proteomes" id="UP000272503"/>
    </source>
</evidence>
<gene>
    <name evidence="2" type="ORF">D9V32_02340</name>
</gene>
<reference evidence="2 3" key="1">
    <citation type="submission" date="2018-10" db="EMBL/GenBank/DDBJ databases">
        <authorList>
            <person name="Li J."/>
        </authorList>
    </citation>
    <scope>NUCLEOTIDE SEQUENCE [LARGE SCALE GENOMIC DNA]</scope>
    <source>
        <strain evidence="2 3">IF 016277</strain>
    </source>
</reference>
<evidence type="ECO:0000313" key="2">
    <source>
        <dbReference type="EMBL" id="RLP77310.1"/>
    </source>
</evidence>
<sequence>MVEDIPENSGLHNSNVKTGFDSAGKPTVTYTRDIESGTALSVARLNPGGNDWTLSTLNPWTGNTNYDEPTKLTELLLNSGTTASGSKLNIGHYCKGQIRELAIDDGDAAGSFDLVSNALKATDRLPASLTKTEFPGSSYNIIYRTATTKWARGTAMMKWEAGAMIANNAEPQPGSYPAEGSTL</sequence>
<dbReference type="RefSeq" id="WP_121647295.1">
    <property type="nucleotide sequence ID" value="NZ_RCUX01000002.1"/>
</dbReference>